<dbReference type="InterPro" id="IPR000182">
    <property type="entry name" value="GNAT_dom"/>
</dbReference>
<gene>
    <name evidence="4" type="ORF">GLS40_16010</name>
</gene>
<evidence type="ECO:0000313" key="4">
    <source>
        <dbReference type="EMBL" id="MWB79539.1"/>
    </source>
</evidence>
<feature type="domain" description="N-acetyltransferase" evidence="3">
    <location>
        <begin position="5"/>
        <end position="148"/>
    </location>
</feature>
<dbReference type="Pfam" id="PF13673">
    <property type="entry name" value="Acetyltransf_10"/>
    <property type="match status" value="1"/>
</dbReference>
<protein>
    <submittedName>
        <fullName evidence="4">GNAT family N-acetyltransferase</fullName>
    </submittedName>
</protein>
<dbReference type="PROSITE" id="PS51186">
    <property type="entry name" value="GNAT"/>
    <property type="match status" value="1"/>
</dbReference>
<comment type="caution">
    <text evidence="4">The sequence shown here is derived from an EMBL/GenBank/DDBJ whole genome shotgun (WGS) entry which is preliminary data.</text>
</comment>
<reference evidence="4 5" key="1">
    <citation type="submission" date="2019-11" db="EMBL/GenBank/DDBJ databases">
        <title>Pseudooceanicola pacifica sp. nov., isolated from deep-sea sediment of the Pacific Ocean.</title>
        <authorList>
            <person name="Lyu L."/>
        </authorList>
    </citation>
    <scope>NUCLEOTIDE SEQUENCE [LARGE SCALE GENOMIC DNA]</scope>
    <source>
        <strain evidence="4 5">216_PA32_1</strain>
    </source>
</reference>
<dbReference type="PANTHER" id="PTHR43420:SF51">
    <property type="entry name" value="PEPTIDYL-LYSINE N-ACETYLTRANSFERASE YIAC"/>
    <property type="match status" value="1"/>
</dbReference>
<dbReference type="AlphaFoldDB" id="A0A844WGY5"/>
<dbReference type="PANTHER" id="PTHR43420">
    <property type="entry name" value="ACETYLTRANSFERASE"/>
    <property type="match status" value="1"/>
</dbReference>
<sequence length="155" mass="18072">MADRPEVRRARLWHVPRLARILWSFTRTTPWLPRVRTKGDDLKMMTRITRQGWVRLARDAKGPAAFIARDGQVIHALYVHPRARRQGLGRRLLDDAKARADRLELWTLQANREARAFYAAQGFAEAGRSDGRGNDEYLPDIRMVWLRRGDTADER</sequence>
<proteinExistence type="predicted"/>
<dbReference type="Proteomes" id="UP000443843">
    <property type="component" value="Unassembled WGS sequence"/>
</dbReference>
<keyword evidence="1 4" id="KW-0808">Transferase</keyword>
<dbReference type="GO" id="GO:0016747">
    <property type="term" value="F:acyltransferase activity, transferring groups other than amino-acyl groups"/>
    <property type="evidence" value="ECO:0007669"/>
    <property type="project" value="InterPro"/>
</dbReference>
<dbReference type="CDD" id="cd04301">
    <property type="entry name" value="NAT_SF"/>
    <property type="match status" value="1"/>
</dbReference>
<dbReference type="InterPro" id="IPR050680">
    <property type="entry name" value="YpeA/RimI_acetyltransf"/>
</dbReference>
<name>A0A844WGY5_9RHOB</name>
<evidence type="ECO:0000313" key="5">
    <source>
        <dbReference type="Proteomes" id="UP000443843"/>
    </source>
</evidence>
<dbReference type="Gene3D" id="3.40.630.30">
    <property type="match status" value="1"/>
</dbReference>
<dbReference type="InterPro" id="IPR016181">
    <property type="entry name" value="Acyl_CoA_acyltransferase"/>
</dbReference>
<accession>A0A844WGY5</accession>
<evidence type="ECO:0000256" key="1">
    <source>
        <dbReference type="ARBA" id="ARBA00022679"/>
    </source>
</evidence>
<organism evidence="4 5">
    <name type="scientific">Pseudooceanicola pacificus</name>
    <dbReference type="NCBI Taxonomy" id="2676438"/>
    <lineage>
        <taxon>Bacteria</taxon>
        <taxon>Pseudomonadati</taxon>
        <taxon>Pseudomonadota</taxon>
        <taxon>Alphaproteobacteria</taxon>
        <taxon>Rhodobacterales</taxon>
        <taxon>Paracoccaceae</taxon>
        <taxon>Pseudooceanicola</taxon>
    </lineage>
</organism>
<evidence type="ECO:0000259" key="3">
    <source>
        <dbReference type="PROSITE" id="PS51186"/>
    </source>
</evidence>
<dbReference type="SUPFAM" id="SSF55729">
    <property type="entry name" value="Acyl-CoA N-acyltransferases (Nat)"/>
    <property type="match status" value="1"/>
</dbReference>
<keyword evidence="5" id="KW-1185">Reference proteome</keyword>
<keyword evidence="2" id="KW-0012">Acyltransferase</keyword>
<evidence type="ECO:0000256" key="2">
    <source>
        <dbReference type="ARBA" id="ARBA00023315"/>
    </source>
</evidence>
<dbReference type="EMBL" id="WNXQ01000012">
    <property type="protein sequence ID" value="MWB79539.1"/>
    <property type="molecule type" value="Genomic_DNA"/>
</dbReference>